<evidence type="ECO:0000256" key="1">
    <source>
        <dbReference type="SAM" id="MobiDB-lite"/>
    </source>
</evidence>
<name>A0A8H6F8E4_9LECA</name>
<protein>
    <submittedName>
        <fullName evidence="2">Uncharacterized protein</fullName>
    </submittedName>
</protein>
<evidence type="ECO:0000313" key="3">
    <source>
        <dbReference type="Proteomes" id="UP000593566"/>
    </source>
</evidence>
<dbReference type="GeneID" id="59333955"/>
<feature type="region of interest" description="Disordered" evidence="1">
    <location>
        <begin position="1"/>
        <end position="44"/>
    </location>
</feature>
<sequence>MSDNSVPREYGSKKRDTNLSPVSEKNLQDALIDEKPENPTLQNRQSIALDAQVELSPSSKYTLQQALTDENAWADPNDCVVENAWVDSHVKVLYEAFARGRKAELSTCGYPELLEGEEAGSKATMLAASILADKKQPEGNADWVLVEEEKEKWFKGFKP</sequence>
<organism evidence="2 3">
    <name type="scientific">Letharia lupina</name>
    <dbReference type="NCBI Taxonomy" id="560253"/>
    <lineage>
        <taxon>Eukaryota</taxon>
        <taxon>Fungi</taxon>
        <taxon>Dikarya</taxon>
        <taxon>Ascomycota</taxon>
        <taxon>Pezizomycotina</taxon>
        <taxon>Lecanoromycetes</taxon>
        <taxon>OSLEUM clade</taxon>
        <taxon>Lecanoromycetidae</taxon>
        <taxon>Lecanorales</taxon>
        <taxon>Lecanorineae</taxon>
        <taxon>Parmeliaceae</taxon>
        <taxon>Letharia</taxon>
    </lineage>
</organism>
<keyword evidence="3" id="KW-1185">Reference proteome</keyword>
<dbReference type="AlphaFoldDB" id="A0A8H6F8E4"/>
<reference evidence="2 3" key="1">
    <citation type="journal article" date="2020" name="Genomics">
        <title>Complete, high-quality genomes from long-read metagenomic sequencing of two wolf lichen thalli reveals enigmatic genome architecture.</title>
        <authorList>
            <person name="McKenzie S.K."/>
            <person name="Walston R.F."/>
            <person name="Allen J.L."/>
        </authorList>
    </citation>
    <scope>NUCLEOTIDE SEQUENCE [LARGE SCALE GENOMIC DNA]</scope>
    <source>
        <strain evidence="2">WasteWater1</strain>
    </source>
</reference>
<comment type="caution">
    <text evidence="2">The sequence shown here is derived from an EMBL/GenBank/DDBJ whole genome shotgun (WGS) entry which is preliminary data.</text>
</comment>
<dbReference type="EMBL" id="JACCJB010000021">
    <property type="protein sequence ID" value="KAF6219005.1"/>
    <property type="molecule type" value="Genomic_DNA"/>
</dbReference>
<gene>
    <name evidence="2" type="ORF">HO133_005549</name>
</gene>
<dbReference type="RefSeq" id="XP_037148440.1">
    <property type="nucleotide sequence ID" value="XM_037296458.1"/>
</dbReference>
<evidence type="ECO:0000313" key="2">
    <source>
        <dbReference type="EMBL" id="KAF6219005.1"/>
    </source>
</evidence>
<proteinExistence type="predicted"/>
<accession>A0A8H6F8E4</accession>
<dbReference type="Proteomes" id="UP000593566">
    <property type="component" value="Unassembled WGS sequence"/>
</dbReference>